<dbReference type="EMBL" id="REGN01006886">
    <property type="protein sequence ID" value="RNA07978.1"/>
    <property type="molecule type" value="Genomic_DNA"/>
</dbReference>
<dbReference type="AlphaFoldDB" id="A0A3M7QAG4"/>
<reference evidence="1 2" key="1">
    <citation type="journal article" date="2018" name="Sci. Rep.">
        <title>Genomic signatures of local adaptation to the degree of environmental predictability in rotifers.</title>
        <authorList>
            <person name="Franch-Gras L."/>
            <person name="Hahn C."/>
            <person name="Garcia-Roger E.M."/>
            <person name="Carmona M.J."/>
            <person name="Serra M."/>
            <person name="Gomez A."/>
        </authorList>
    </citation>
    <scope>NUCLEOTIDE SEQUENCE [LARGE SCALE GENOMIC DNA]</scope>
    <source>
        <strain evidence="1">HYR1</strain>
    </source>
</reference>
<accession>A0A3M7QAG4</accession>
<comment type="caution">
    <text evidence="1">The sequence shown here is derived from an EMBL/GenBank/DDBJ whole genome shotgun (WGS) entry which is preliminary data.</text>
</comment>
<proteinExistence type="predicted"/>
<gene>
    <name evidence="1" type="ORF">BpHYR1_029064</name>
</gene>
<evidence type="ECO:0000313" key="1">
    <source>
        <dbReference type="EMBL" id="RNA07978.1"/>
    </source>
</evidence>
<protein>
    <submittedName>
        <fullName evidence="1">Uncharacterized protein</fullName>
    </submittedName>
</protein>
<dbReference type="Proteomes" id="UP000276133">
    <property type="component" value="Unassembled WGS sequence"/>
</dbReference>
<name>A0A3M7QAG4_BRAPC</name>
<sequence length="122" mass="13992">MKFTANANPSIANRLRSNKDFEPTTEELKIIVNNMCSGYFTKSLDFPDNNEYINNILNDENENHVAENWIGHSNQVSSISNNKLKTRTIIRGLFKKKARLSMSKTLIGMFKKKVTTLNVYMS</sequence>
<keyword evidence="2" id="KW-1185">Reference proteome</keyword>
<evidence type="ECO:0000313" key="2">
    <source>
        <dbReference type="Proteomes" id="UP000276133"/>
    </source>
</evidence>
<organism evidence="1 2">
    <name type="scientific">Brachionus plicatilis</name>
    <name type="common">Marine rotifer</name>
    <name type="synonym">Brachionus muelleri</name>
    <dbReference type="NCBI Taxonomy" id="10195"/>
    <lineage>
        <taxon>Eukaryota</taxon>
        <taxon>Metazoa</taxon>
        <taxon>Spiralia</taxon>
        <taxon>Gnathifera</taxon>
        <taxon>Rotifera</taxon>
        <taxon>Eurotatoria</taxon>
        <taxon>Monogononta</taxon>
        <taxon>Pseudotrocha</taxon>
        <taxon>Ploima</taxon>
        <taxon>Brachionidae</taxon>
        <taxon>Brachionus</taxon>
    </lineage>
</organism>